<sequence>MDPLKIFIAVIYAVLTVILVSLLFAAAMAGDWFTTIAGGIGTAATIGLAVETLRP</sequence>
<comment type="caution">
    <text evidence="2">The sequence shown here is derived from an EMBL/GenBank/DDBJ whole genome shotgun (WGS) entry which is preliminary data.</text>
</comment>
<evidence type="ECO:0000313" key="3">
    <source>
        <dbReference type="Proteomes" id="UP000713964"/>
    </source>
</evidence>
<proteinExistence type="predicted"/>
<protein>
    <submittedName>
        <fullName evidence="2">Uncharacterized protein</fullName>
    </submittedName>
</protein>
<accession>A0A930L6I1</accession>
<evidence type="ECO:0000256" key="1">
    <source>
        <dbReference type="SAM" id="Phobius"/>
    </source>
</evidence>
<dbReference type="EMBL" id="JABZXL010000026">
    <property type="protein sequence ID" value="MBF1659786.1"/>
    <property type="molecule type" value="Genomic_DNA"/>
</dbReference>
<feature type="transmembrane region" description="Helical" evidence="1">
    <location>
        <begin position="7"/>
        <end position="26"/>
    </location>
</feature>
<dbReference type="Proteomes" id="UP000713964">
    <property type="component" value="Unassembled WGS sequence"/>
</dbReference>
<evidence type="ECO:0000313" key="2">
    <source>
        <dbReference type="EMBL" id="MBF1659786.1"/>
    </source>
</evidence>
<feature type="transmembrane region" description="Helical" evidence="1">
    <location>
        <begin position="32"/>
        <end position="50"/>
    </location>
</feature>
<keyword evidence="1" id="KW-0812">Transmembrane</keyword>
<dbReference type="AlphaFoldDB" id="A0A930L6I1"/>
<keyword evidence="1" id="KW-1133">Transmembrane helix</keyword>
<keyword evidence="1" id="KW-0472">Membrane</keyword>
<reference evidence="2" key="1">
    <citation type="submission" date="2020-04" db="EMBL/GenBank/DDBJ databases">
        <title>Deep metagenomics examines the oral microbiome during advanced dental caries in children, revealing novel taxa and co-occurrences with host molecules.</title>
        <authorList>
            <person name="Baker J.L."/>
            <person name="Morton J.T."/>
            <person name="Dinis M."/>
            <person name="Alvarez R."/>
            <person name="Tran N.C."/>
            <person name="Knight R."/>
            <person name="Edlund A."/>
        </authorList>
    </citation>
    <scope>NUCLEOTIDE SEQUENCE</scope>
    <source>
        <strain evidence="2">JCVI_29_bin.11</strain>
    </source>
</reference>
<name>A0A930L6I1_9MICC</name>
<organism evidence="2 3">
    <name type="scientific">Rothia mucilaginosa</name>
    <dbReference type="NCBI Taxonomy" id="43675"/>
    <lineage>
        <taxon>Bacteria</taxon>
        <taxon>Bacillati</taxon>
        <taxon>Actinomycetota</taxon>
        <taxon>Actinomycetes</taxon>
        <taxon>Micrococcales</taxon>
        <taxon>Micrococcaceae</taxon>
        <taxon>Rothia</taxon>
    </lineage>
</organism>
<gene>
    <name evidence="2" type="ORF">HXO58_08130</name>
</gene>